<dbReference type="InterPro" id="IPR011042">
    <property type="entry name" value="6-blade_b-propeller_TolB-like"/>
</dbReference>
<accession>C2FVY7</accession>
<keyword evidence="2" id="KW-0964">Secreted</keyword>
<comment type="subcellular location">
    <subcellularLocation>
        <location evidence="1">Secreted</location>
    </subcellularLocation>
</comment>
<dbReference type="EMBL" id="ACHB01000034">
    <property type="protein sequence ID" value="EEI92979.1"/>
    <property type="molecule type" value="Genomic_DNA"/>
</dbReference>
<name>C2FVY7_SPHSI</name>
<sequence length="373" mass="41918">MRSLTFIFLAITMRSFTPAQGQTTLSEDARLEVVAAFGQSQPIGVSVSSDNRIFVSFPKRDPYEMGLAEVKEGKRTAYPNVEWNRKEGNEDEVFVNVQDIYVDDNDHLWVLDSKPAPQNSVFGNDGSGEKKNGQFKLLQIDLHTDSVLHVFNFDDLNKSKSGLNDVRVDTDKKLAYLSDPGQAAIVILDLISGKSRVVLQHHFSTLADSGIVLRYEGKKMEDKSGNMFRSNVNGIALTKDLRYFYYRPINGLHLYRIETKYLADNKLSEQQLASYVEDMGETAVCHGMEADAAGNIYITSSLDYSIKYFTPAGKLITLVQDPRLIWPDSLGIGTDGYLYFSCAQVNRLPQWNGGTDKTSFPYRIYRVKLPPTS</sequence>
<evidence type="ECO:0000313" key="3">
    <source>
        <dbReference type="EMBL" id="EEI92979.1"/>
    </source>
</evidence>
<protein>
    <recommendedName>
        <fullName evidence="5">Major royal jelly protein</fullName>
    </recommendedName>
</protein>
<reference evidence="3 4" key="1">
    <citation type="submission" date="2009-01" db="EMBL/GenBank/DDBJ databases">
        <authorList>
            <person name="Qin X."/>
            <person name="Bachman B."/>
            <person name="Battles P."/>
            <person name="Bell A."/>
            <person name="Bess C."/>
            <person name="Bickham C."/>
            <person name="Chaboub L."/>
            <person name="Chen D."/>
            <person name="Coyle M."/>
            <person name="Deiros D.R."/>
            <person name="Dinh H."/>
            <person name="Forbes L."/>
            <person name="Fowler G."/>
            <person name="Francisco L."/>
            <person name="Fu Q."/>
            <person name="Gubbala S."/>
            <person name="Hale W."/>
            <person name="Han Y."/>
            <person name="Hemphill L."/>
            <person name="Highlander S.K."/>
            <person name="Hirani K."/>
            <person name="Hogues M."/>
            <person name="Jackson L."/>
            <person name="Jakkamsetti A."/>
            <person name="Javaid M."/>
            <person name="Jiang H."/>
            <person name="Korchina V."/>
            <person name="Kovar C."/>
            <person name="Lara F."/>
            <person name="Lee S."/>
            <person name="Mata R."/>
            <person name="Mathew T."/>
            <person name="Moen C."/>
            <person name="Morales K."/>
            <person name="Munidasa M."/>
            <person name="Nazareth L."/>
            <person name="Ngo R."/>
            <person name="Nguyen L."/>
            <person name="Okwuonu G."/>
            <person name="Ongeri F."/>
            <person name="Patil S."/>
            <person name="Petrosino J."/>
            <person name="Pham C."/>
            <person name="Pham P."/>
            <person name="Pu L.-L."/>
            <person name="Puazo M."/>
            <person name="Raj R."/>
            <person name="Reid J."/>
            <person name="Rouhana J."/>
            <person name="Saada N."/>
            <person name="Shang Y."/>
            <person name="Simmons D."/>
            <person name="Thornton R."/>
            <person name="Warren J."/>
            <person name="Weissenberger G."/>
            <person name="Zhang J."/>
            <person name="Zhang L."/>
            <person name="Zhou C."/>
            <person name="Zhu D."/>
            <person name="Muzny D."/>
            <person name="Worley K."/>
            <person name="Gibbs R."/>
        </authorList>
    </citation>
    <scope>NUCLEOTIDE SEQUENCE [LARGE SCALE GENOMIC DNA]</scope>
    <source>
        <strain evidence="3 4">ATCC 33300</strain>
    </source>
</reference>
<dbReference type="Pfam" id="PF03022">
    <property type="entry name" value="MRJP"/>
    <property type="match status" value="1"/>
</dbReference>
<evidence type="ECO:0000256" key="2">
    <source>
        <dbReference type="ARBA" id="ARBA00022525"/>
    </source>
</evidence>
<dbReference type="RefSeq" id="WP_003007467.1">
    <property type="nucleotide sequence ID" value="NZ_GG668631.1"/>
</dbReference>
<evidence type="ECO:0008006" key="5">
    <source>
        <dbReference type="Google" id="ProtNLM"/>
    </source>
</evidence>
<dbReference type="HOGENOM" id="CLU_031076_0_3_10"/>
<proteinExistence type="predicted"/>
<evidence type="ECO:0000313" key="4">
    <source>
        <dbReference type="Proteomes" id="UP000006241"/>
    </source>
</evidence>
<dbReference type="PANTHER" id="PTHR10009">
    <property type="entry name" value="PROTEIN YELLOW-RELATED"/>
    <property type="match status" value="1"/>
</dbReference>
<dbReference type="PANTHER" id="PTHR10009:SF18">
    <property type="entry name" value="PROTEIN YELLOW-LIKE PROTEIN"/>
    <property type="match status" value="1"/>
</dbReference>
<dbReference type="InterPro" id="IPR017996">
    <property type="entry name" value="MRJP/yellow-related"/>
</dbReference>
<dbReference type="GO" id="GO:0005576">
    <property type="term" value="C:extracellular region"/>
    <property type="evidence" value="ECO:0007669"/>
    <property type="project" value="UniProtKB-SubCell"/>
</dbReference>
<organism evidence="3 4">
    <name type="scientific">Sphingobacterium spiritivorum ATCC 33300</name>
    <dbReference type="NCBI Taxonomy" id="525372"/>
    <lineage>
        <taxon>Bacteria</taxon>
        <taxon>Pseudomonadati</taxon>
        <taxon>Bacteroidota</taxon>
        <taxon>Sphingobacteriia</taxon>
        <taxon>Sphingobacteriales</taxon>
        <taxon>Sphingobacteriaceae</taxon>
        <taxon>Sphingobacterium</taxon>
    </lineage>
</organism>
<dbReference type="Gene3D" id="2.120.10.30">
    <property type="entry name" value="TolB, C-terminal domain"/>
    <property type="match status" value="1"/>
</dbReference>
<comment type="caution">
    <text evidence="3">The sequence shown here is derived from an EMBL/GenBank/DDBJ whole genome shotgun (WGS) entry which is preliminary data.</text>
</comment>
<dbReference type="Proteomes" id="UP000006241">
    <property type="component" value="Unassembled WGS sequence"/>
</dbReference>
<dbReference type="AlphaFoldDB" id="C2FVY7"/>
<evidence type="ECO:0000256" key="1">
    <source>
        <dbReference type="ARBA" id="ARBA00004613"/>
    </source>
</evidence>
<dbReference type="SUPFAM" id="SSF63829">
    <property type="entry name" value="Calcium-dependent phosphotriesterase"/>
    <property type="match status" value="1"/>
</dbReference>
<gene>
    <name evidence="3" type="ORF">HMPREF0765_1493</name>
</gene>